<keyword evidence="2 4" id="KW-0863">Zinc-finger</keyword>
<evidence type="ECO:0000256" key="5">
    <source>
        <dbReference type="SAM" id="Coils"/>
    </source>
</evidence>
<keyword evidence="9" id="KW-1185">Reference proteome</keyword>
<evidence type="ECO:0000256" key="4">
    <source>
        <dbReference type="PROSITE-ProRule" id="PRU00024"/>
    </source>
</evidence>
<sequence length="633" mass="72044">MASSTETPAKLDLTTCTICSELFKTPKYFSCLHSFCEGCIKTYITTTFEQKKGGIHCPLCRLFVSKPEDVIIEEWSAKLPTNHILVSLIDKNEGKSGKKLCTACARENESESACSWCVNCSESLCKACDRAHRRGRFTSSHNLVGIETSENTELLLHHADIQCTEHPDKKVEAYCTDHSAVCCMTCVMLKHRRCENVGSVEDASEQKKKSREIQEFTQDLQNLNKSLDSMVKDRAENLEKFDKSIQNIKSEIDRLFTRISTHLNRLKSDMLSEISQIEKEVRPEIEDKRDEIQCKISTIENDLALFQTNMKYAPPAQFLQAMEKLTEQKLILEKFVEDQNKEIKDVEVTFEANEKYLEIEKEICLLGKVYLRKSKKDDLSQPTDTFIDMSSAIPTLSSVADIQTYVTGIAVLDTGHVVLSDNSGKTLKLRDQHCTTVLSSLSLEGHPRGIKMTSDTEGAVAVNGHGLVIFNIRNNRITKIKEIRTNVKWDFVYHRDRYYIGYDKNIAVYDKSLHKIRDISVNNDVDYLAVRDDNSLCYTSGRDVHCITMDGTPVFTYSNGRLRIPYGITVYQSKDIFICCFDSKNVHQLSHDGKLHRIIFEDLPSYPYCISFNSRGDRVVVGCNGKIALYDMK</sequence>
<feature type="domain" description="B box-type" evidence="7">
    <location>
        <begin position="96"/>
        <end position="146"/>
    </location>
</feature>
<proteinExistence type="predicted"/>
<dbReference type="Proteomes" id="UP001186944">
    <property type="component" value="Unassembled WGS sequence"/>
</dbReference>
<dbReference type="InterPro" id="IPR011042">
    <property type="entry name" value="6-blade_b-propeller_TolB-like"/>
</dbReference>
<accession>A0AA88Y304</accession>
<evidence type="ECO:0000256" key="3">
    <source>
        <dbReference type="ARBA" id="ARBA00022833"/>
    </source>
</evidence>
<dbReference type="EMBL" id="VSWD01000011">
    <property type="protein sequence ID" value="KAK3088323.1"/>
    <property type="molecule type" value="Genomic_DNA"/>
</dbReference>
<dbReference type="InterPro" id="IPR017907">
    <property type="entry name" value="Znf_RING_CS"/>
</dbReference>
<dbReference type="Pfam" id="PF00097">
    <property type="entry name" value="zf-C3HC4"/>
    <property type="match status" value="1"/>
</dbReference>
<dbReference type="GO" id="GO:0005654">
    <property type="term" value="C:nucleoplasm"/>
    <property type="evidence" value="ECO:0007669"/>
    <property type="project" value="TreeGrafter"/>
</dbReference>
<evidence type="ECO:0000313" key="9">
    <source>
        <dbReference type="Proteomes" id="UP001186944"/>
    </source>
</evidence>
<dbReference type="PROSITE" id="PS50089">
    <property type="entry name" value="ZF_RING_2"/>
    <property type="match status" value="1"/>
</dbReference>
<dbReference type="Gene3D" id="4.10.830.40">
    <property type="match status" value="1"/>
</dbReference>
<evidence type="ECO:0000256" key="1">
    <source>
        <dbReference type="ARBA" id="ARBA00022723"/>
    </source>
</evidence>
<dbReference type="InterPro" id="IPR018957">
    <property type="entry name" value="Znf_C3HC4_RING-type"/>
</dbReference>
<dbReference type="PROSITE" id="PS50119">
    <property type="entry name" value="ZF_BBOX"/>
    <property type="match status" value="1"/>
</dbReference>
<name>A0AA88Y304_PINIB</name>
<evidence type="ECO:0000259" key="7">
    <source>
        <dbReference type="PROSITE" id="PS50119"/>
    </source>
</evidence>
<dbReference type="InterPro" id="IPR013083">
    <property type="entry name" value="Znf_RING/FYVE/PHD"/>
</dbReference>
<protein>
    <submittedName>
        <fullName evidence="8">Uncharacterized protein</fullName>
    </submittedName>
</protein>
<keyword evidence="5" id="KW-0175">Coiled coil</keyword>
<evidence type="ECO:0000259" key="6">
    <source>
        <dbReference type="PROSITE" id="PS50089"/>
    </source>
</evidence>
<feature type="domain" description="RING-type" evidence="6">
    <location>
        <begin position="16"/>
        <end position="61"/>
    </location>
</feature>
<dbReference type="SUPFAM" id="SSF101898">
    <property type="entry name" value="NHL repeat"/>
    <property type="match status" value="1"/>
</dbReference>
<reference evidence="8" key="1">
    <citation type="submission" date="2019-08" db="EMBL/GenBank/DDBJ databases">
        <title>The improved chromosome-level genome for the pearl oyster Pinctada fucata martensii using PacBio sequencing and Hi-C.</title>
        <authorList>
            <person name="Zheng Z."/>
        </authorList>
    </citation>
    <scope>NUCLEOTIDE SEQUENCE</scope>
    <source>
        <strain evidence="8">ZZ-2019</strain>
        <tissue evidence="8">Adductor muscle</tissue>
    </source>
</reference>
<keyword evidence="3" id="KW-0862">Zinc</keyword>
<dbReference type="PANTHER" id="PTHR25462:SF296">
    <property type="entry name" value="MEIOTIC P26, ISOFORM F"/>
    <property type="match status" value="1"/>
</dbReference>
<dbReference type="GO" id="GO:0008270">
    <property type="term" value="F:zinc ion binding"/>
    <property type="evidence" value="ECO:0007669"/>
    <property type="project" value="UniProtKB-KW"/>
</dbReference>
<dbReference type="PROSITE" id="PS00518">
    <property type="entry name" value="ZF_RING_1"/>
    <property type="match status" value="1"/>
</dbReference>
<dbReference type="InterPro" id="IPR001841">
    <property type="entry name" value="Znf_RING"/>
</dbReference>
<comment type="caution">
    <text evidence="8">The sequence shown here is derived from an EMBL/GenBank/DDBJ whole genome shotgun (WGS) entry which is preliminary data.</text>
</comment>
<evidence type="ECO:0000313" key="8">
    <source>
        <dbReference type="EMBL" id="KAK3088323.1"/>
    </source>
</evidence>
<evidence type="ECO:0000256" key="2">
    <source>
        <dbReference type="ARBA" id="ARBA00022771"/>
    </source>
</evidence>
<dbReference type="SMART" id="SM00184">
    <property type="entry name" value="RING"/>
    <property type="match status" value="1"/>
</dbReference>
<dbReference type="AlphaFoldDB" id="A0AA88Y304"/>
<organism evidence="8 9">
    <name type="scientific">Pinctada imbricata</name>
    <name type="common">Atlantic pearl-oyster</name>
    <name type="synonym">Pinctada martensii</name>
    <dbReference type="NCBI Taxonomy" id="66713"/>
    <lineage>
        <taxon>Eukaryota</taxon>
        <taxon>Metazoa</taxon>
        <taxon>Spiralia</taxon>
        <taxon>Lophotrochozoa</taxon>
        <taxon>Mollusca</taxon>
        <taxon>Bivalvia</taxon>
        <taxon>Autobranchia</taxon>
        <taxon>Pteriomorphia</taxon>
        <taxon>Pterioida</taxon>
        <taxon>Pterioidea</taxon>
        <taxon>Pteriidae</taxon>
        <taxon>Pinctada</taxon>
    </lineage>
</organism>
<dbReference type="Gene3D" id="3.30.160.60">
    <property type="entry name" value="Classic Zinc Finger"/>
    <property type="match status" value="1"/>
</dbReference>
<dbReference type="GO" id="GO:0061630">
    <property type="term" value="F:ubiquitin protein ligase activity"/>
    <property type="evidence" value="ECO:0007669"/>
    <property type="project" value="TreeGrafter"/>
</dbReference>
<gene>
    <name evidence="8" type="ORF">FSP39_017558</name>
</gene>
<dbReference type="Gene3D" id="3.30.40.10">
    <property type="entry name" value="Zinc/RING finger domain, C3HC4 (zinc finger)"/>
    <property type="match status" value="1"/>
</dbReference>
<feature type="coiled-coil region" evidence="5">
    <location>
        <begin position="206"/>
        <end position="233"/>
    </location>
</feature>
<dbReference type="SUPFAM" id="SSF57845">
    <property type="entry name" value="B-box zinc-binding domain"/>
    <property type="match status" value="1"/>
</dbReference>
<dbReference type="SUPFAM" id="SSF57850">
    <property type="entry name" value="RING/U-box"/>
    <property type="match status" value="1"/>
</dbReference>
<keyword evidence="1" id="KW-0479">Metal-binding</keyword>
<dbReference type="PANTHER" id="PTHR25462">
    <property type="entry name" value="BONUS, ISOFORM C-RELATED"/>
    <property type="match status" value="1"/>
</dbReference>
<dbReference type="Gene3D" id="2.120.10.30">
    <property type="entry name" value="TolB, C-terminal domain"/>
    <property type="match status" value="1"/>
</dbReference>
<dbReference type="InterPro" id="IPR000315">
    <property type="entry name" value="Znf_B-box"/>
</dbReference>
<dbReference type="InterPro" id="IPR047153">
    <property type="entry name" value="TRIM45/56/19-like"/>
</dbReference>